<evidence type="ECO:0000259" key="4">
    <source>
        <dbReference type="PROSITE" id="PS50048"/>
    </source>
</evidence>
<dbReference type="GO" id="GO:0003677">
    <property type="term" value="F:DNA binding"/>
    <property type="evidence" value="ECO:0007669"/>
    <property type="project" value="InterPro"/>
</dbReference>
<feature type="compositionally biased region" description="Low complexity" evidence="3">
    <location>
        <begin position="107"/>
        <end position="125"/>
    </location>
</feature>
<dbReference type="CDD" id="cd00067">
    <property type="entry name" value="GAL4"/>
    <property type="match status" value="1"/>
</dbReference>
<name>A0AAN6JZS8_9PEZI</name>
<comment type="caution">
    <text evidence="5">The sequence shown here is derived from an EMBL/GenBank/DDBJ whole genome shotgun (WGS) entry which is preliminary data.</text>
</comment>
<dbReference type="InterPro" id="IPR007219">
    <property type="entry name" value="XnlR_reg_dom"/>
</dbReference>
<organism evidence="5 6">
    <name type="scientific">Friedmanniomyces endolithicus</name>
    <dbReference type="NCBI Taxonomy" id="329885"/>
    <lineage>
        <taxon>Eukaryota</taxon>
        <taxon>Fungi</taxon>
        <taxon>Dikarya</taxon>
        <taxon>Ascomycota</taxon>
        <taxon>Pezizomycotina</taxon>
        <taxon>Dothideomycetes</taxon>
        <taxon>Dothideomycetidae</taxon>
        <taxon>Mycosphaerellales</taxon>
        <taxon>Teratosphaeriaceae</taxon>
        <taxon>Friedmanniomyces</taxon>
    </lineage>
</organism>
<feature type="region of interest" description="Disordered" evidence="3">
    <location>
        <begin position="94"/>
        <end position="138"/>
    </location>
</feature>
<dbReference type="CDD" id="cd12148">
    <property type="entry name" value="fungal_TF_MHR"/>
    <property type="match status" value="1"/>
</dbReference>
<dbReference type="PANTHER" id="PTHR21708:SF30">
    <property type="entry name" value="2-DEHYDROPANTOATE 2-REDUCTASE-RELATED"/>
    <property type="match status" value="1"/>
</dbReference>
<evidence type="ECO:0000313" key="5">
    <source>
        <dbReference type="EMBL" id="KAK0957216.1"/>
    </source>
</evidence>
<dbReference type="InterPro" id="IPR036864">
    <property type="entry name" value="Zn2-C6_fun-type_DNA-bd_sf"/>
</dbReference>
<dbReference type="PANTHER" id="PTHR21708">
    <property type="entry name" value="PROBABLE 2-DEHYDROPANTOATE 2-REDUCTASE"/>
    <property type="match status" value="1"/>
</dbReference>
<dbReference type="AlphaFoldDB" id="A0AAN6JZS8"/>
<dbReference type="Pfam" id="PF04082">
    <property type="entry name" value="Fungal_trans"/>
    <property type="match status" value="1"/>
</dbReference>
<keyword evidence="2" id="KW-0539">Nucleus</keyword>
<gene>
    <name evidence="5" type="ORF">LTR91_021978</name>
</gene>
<dbReference type="InterPro" id="IPR013332">
    <property type="entry name" value="KPR_N"/>
</dbReference>
<dbReference type="Proteomes" id="UP001175353">
    <property type="component" value="Unassembled WGS sequence"/>
</dbReference>
<dbReference type="GO" id="GO:0005737">
    <property type="term" value="C:cytoplasm"/>
    <property type="evidence" value="ECO:0007669"/>
    <property type="project" value="TreeGrafter"/>
</dbReference>
<dbReference type="Gene3D" id="1.10.1040.10">
    <property type="entry name" value="N-(1-d-carboxylethyl)-l-norvaline Dehydrogenase, domain 2"/>
    <property type="match status" value="1"/>
</dbReference>
<dbReference type="SUPFAM" id="SSF57701">
    <property type="entry name" value="Zn2/Cys6 DNA-binding domain"/>
    <property type="match status" value="1"/>
</dbReference>
<accession>A0AAN6JZS8</accession>
<evidence type="ECO:0000256" key="1">
    <source>
        <dbReference type="ARBA" id="ARBA00022723"/>
    </source>
</evidence>
<evidence type="ECO:0000256" key="2">
    <source>
        <dbReference type="ARBA" id="ARBA00023242"/>
    </source>
</evidence>
<dbReference type="InterPro" id="IPR051402">
    <property type="entry name" value="KPR-Related"/>
</dbReference>
<feature type="region of interest" description="Disordered" evidence="3">
    <location>
        <begin position="1"/>
        <end position="23"/>
    </location>
</feature>
<dbReference type="FunFam" id="1.10.1040.10:FF:000017">
    <property type="entry name" value="2-dehydropantoate 2-reductase"/>
    <property type="match status" value="1"/>
</dbReference>
<dbReference type="InterPro" id="IPR008927">
    <property type="entry name" value="6-PGluconate_DH-like_C_sf"/>
</dbReference>
<dbReference type="Pfam" id="PF02558">
    <property type="entry name" value="ApbA"/>
    <property type="match status" value="1"/>
</dbReference>
<dbReference type="InterPro" id="IPR013328">
    <property type="entry name" value="6PGD_dom2"/>
</dbReference>
<dbReference type="InterPro" id="IPR013752">
    <property type="entry name" value="KPA_reductase"/>
</dbReference>
<feature type="compositionally biased region" description="Polar residues" evidence="3">
    <location>
        <begin position="126"/>
        <end position="138"/>
    </location>
</feature>
<dbReference type="InterPro" id="IPR036291">
    <property type="entry name" value="NAD(P)-bd_dom_sf"/>
</dbReference>
<dbReference type="SUPFAM" id="SSF48179">
    <property type="entry name" value="6-phosphogluconate dehydrogenase C-terminal domain-like"/>
    <property type="match status" value="1"/>
</dbReference>
<dbReference type="EMBL" id="JAUJLE010000411">
    <property type="protein sequence ID" value="KAK0957216.1"/>
    <property type="molecule type" value="Genomic_DNA"/>
</dbReference>
<dbReference type="Pfam" id="PF08546">
    <property type="entry name" value="ApbA_C"/>
    <property type="match status" value="1"/>
</dbReference>
<dbReference type="Gene3D" id="4.10.240.10">
    <property type="entry name" value="Zn(2)-C6 fungal-type DNA-binding domain"/>
    <property type="match status" value="1"/>
</dbReference>
<proteinExistence type="predicted"/>
<keyword evidence="1" id="KW-0479">Metal-binding</keyword>
<evidence type="ECO:0000256" key="3">
    <source>
        <dbReference type="SAM" id="MobiDB-lite"/>
    </source>
</evidence>
<dbReference type="GO" id="GO:0000981">
    <property type="term" value="F:DNA-binding transcription factor activity, RNA polymerase II-specific"/>
    <property type="evidence" value="ECO:0007669"/>
    <property type="project" value="InterPro"/>
</dbReference>
<dbReference type="GO" id="GO:0008270">
    <property type="term" value="F:zinc ion binding"/>
    <property type="evidence" value="ECO:0007669"/>
    <property type="project" value="InterPro"/>
</dbReference>
<dbReference type="GO" id="GO:0006351">
    <property type="term" value="P:DNA-templated transcription"/>
    <property type="evidence" value="ECO:0007669"/>
    <property type="project" value="InterPro"/>
</dbReference>
<dbReference type="PROSITE" id="PS00463">
    <property type="entry name" value="ZN2_CY6_FUNGAL_1"/>
    <property type="match status" value="1"/>
</dbReference>
<protein>
    <recommendedName>
        <fullName evidence="4">Zn(2)-C6 fungal-type domain-containing protein</fullName>
    </recommendedName>
</protein>
<dbReference type="PROSITE" id="PS50048">
    <property type="entry name" value="ZN2_CY6_FUNGAL_2"/>
    <property type="match status" value="1"/>
</dbReference>
<sequence length="985" mass="107398">MDGNIEPSFHQHQQHQQALPASHAGVELAPQACSSCRKQKRRCDKQVPSCGLCVRIGRLCDYAEDVRGQAPSPEEFTALRQEVAELKTLLAAGRALPSNGHGGNGHSGHQSSSNGSYGNDDSPSNTLSSYGGQQQQPTWPGASTFPTLYFLDSNAFEYERFQIQAPYVRVPPGALSSLGSSQELRQMIEHYFLTIHSHFPIISKIRLYQHLTNPLHEPGADLALLFLAMQLASTTLASTQPPQTQLYQDVKSLFAYLESQNALSLQTIQALLLIALYEIGHAIYPAAYLTTGHAARLGHALGLHARDVPQMLPRPTTWTEQEERRRVWWAVILLDRFVNIGHRGKPFASADPSLDTHLPTDDVAWDKGLMSVAAPLALSASQTICAAPFARTCQAAHLLGKVVRHINDTGLPPEFRFEEALQLNRTYRALAAALPDEAETDDPAAHPPALCTSMAICYSALLTLYDTYSCTERANPKGPEAQLVMQKEAIAGLSDISAAALHLARQIRGFVETEGQGASGLGRLSPLVIDCFYQAAANYAWYLRESSDPQCGERLRELKEVLRLCEGRWRVAGEYLRIVETTEFALASAISALMSGSIRVFVVIGVDPGKRRNVQSATLKPQAHSLPFTPPASDKRLSLFNTMADVKTKASVLLVGGGSVGAIAALNLETGKQAAVTIVCRSNFNAVSQNGYNIKSCDHGKVVNWKPTKVLNAVLKASEDSAFDYIVCVTKNVPDVPPSLSDLIRPAVVPGQTVIVLIQNGLNIEKPLIAAYPQNIILSGVSLIGANEPSPGHIDQDFPDTLFIGAFANPNLSPQTQKAAAEDFVSRYSAGGKTHCSLDTRVAWTRWRKLVYNSCLNSICAITDLDTGRIRLADDAVAHLVRPAMLEIVAAAKTAGHELPATVVDDMIEMDPLDMYLPPSMLSDTRKGNFIEFENILGEPLREGERMGVPMPTLRVLYYLCQAVQWRNKELRGLVSIPPKGNYVT</sequence>
<dbReference type="SMART" id="SM00906">
    <property type="entry name" value="Fungal_trans"/>
    <property type="match status" value="1"/>
</dbReference>
<dbReference type="Pfam" id="PF00172">
    <property type="entry name" value="Zn_clus"/>
    <property type="match status" value="1"/>
</dbReference>
<evidence type="ECO:0000313" key="6">
    <source>
        <dbReference type="Proteomes" id="UP001175353"/>
    </source>
</evidence>
<dbReference type="InterPro" id="IPR001138">
    <property type="entry name" value="Zn2Cys6_DnaBD"/>
</dbReference>
<reference evidence="5" key="1">
    <citation type="submission" date="2023-06" db="EMBL/GenBank/DDBJ databases">
        <title>Black Yeasts Isolated from many extreme environments.</title>
        <authorList>
            <person name="Coleine C."/>
            <person name="Stajich J.E."/>
            <person name="Selbmann L."/>
        </authorList>
    </citation>
    <scope>NUCLEOTIDE SEQUENCE</scope>
    <source>
        <strain evidence="5">CCFEE 5200</strain>
    </source>
</reference>
<feature type="domain" description="Zn(2)-C6 fungal-type" evidence="4">
    <location>
        <begin position="32"/>
        <end position="62"/>
    </location>
</feature>
<dbReference type="SMART" id="SM00066">
    <property type="entry name" value="GAL4"/>
    <property type="match status" value="1"/>
</dbReference>
<dbReference type="Gene3D" id="3.40.50.720">
    <property type="entry name" value="NAD(P)-binding Rossmann-like Domain"/>
    <property type="match status" value="1"/>
</dbReference>
<dbReference type="SUPFAM" id="SSF51735">
    <property type="entry name" value="NAD(P)-binding Rossmann-fold domains"/>
    <property type="match status" value="1"/>
</dbReference>
<keyword evidence="6" id="KW-1185">Reference proteome</keyword>